<dbReference type="GO" id="GO:0005886">
    <property type="term" value="C:plasma membrane"/>
    <property type="evidence" value="ECO:0007669"/>
    <property type="project" value="TreeGrafter"/>
</dbReference>
<name>A0AB39MNJ2_9ACTN</name>
<sequence>MPLEGEYEPSPSQWVRDQVELYESSGGTKGTTLADTGMPVILLTTVGAKSGKIRKTPLMRVEHDGVYAVVASQGGAPKHPVWYFNVQADPHVELQDGPQKWDLTAREVTGDEKATWWERAVAAYPPYAEYQTKTDRQIPVFVLEPADGS</sequence>
<dbReference type="PANTHER" id="PTHR39428">
    <property type="entry name" value="F420H(2)-DEPENDENT QUINONE REDUCTASE RV1261C"/>
    <property type="match status" value="1"/>
</dbReference>
<dbReference type="Pfam" id="PF04075">
    <property type="entry name" value="F420H2_quin_red"/>
    <property type="match status" value="1"/>
</dbReference>
<dbReference type="Gene3D" id="2.30.110.10">
    <property type="entry name" value="Electron Transport, Fmn-binding Protein, Chain A"/>
    <property type="match status" value="1"/>
</dbReference>
<dbReference type="NCBIfam" id="TIGR00026">
    <property type="entry name" value="hi_GC_TIGR00026"/>
    <property type="match status" value="1"/>
</dbReference>
<evidence type="ECO:0000256" key="1">
    <source>
        <dbReference type="ARBA" id="ARBA00008710"/>
    </source>
</evidence>
<dbReference type="EMBL" id="CP163431">
    <property type="protein sequence ID" value="XDQ06544.1"/>
    <property type="molecule type" value="Genomic_DNA"/>
</dbReference>
<organism evidence="3">
    <name type="scientific">Streptomyces sp. R08</name>
    <dbReference type="NCBI Taxonomy" id="3238624"/>
    <lineage>
        <taxon>Bacteria</taxon>
        <taxon>Bacillati</taxon>
        <taxon>Actinomycetota</taxon>
        <taxon>Actinomycetes</taxon>
        <taxon>Kitasatosporales</taxon>
        <taxon>Streptomycetaceae</taxon>
        <taxon>Streptomyces</taxon>
    </lineage>
</organism>
<gene>
    <name evidence="3" type="ORF">AB5J58_43015</name>
</gene>
<evidence type="ECO:0000256" key="2">
    <source>
        <dbReference type="ARBA" id="ARBA00049106"/>
    </source>
</evidence>
<evidence type="ECO:0000313" key="3">
    <source>
        <dbReference type="EMBL" id="XDQ06544.1"/>
    </source>
</evidence>
<comment type="catalytic activity">
    <reaction evidence="2">
        <text>oxidized coenzyme F420-(gamma-L-Glu)(n) + a quinol + H(+) = reduced coenzyme F420-(gamma-L-Glu)(n) + a quinone</text>
        <dbReference type="Rhea" id="RHEA:39663"/>
        <dbReference type="Rhea" id="RHEA-COMP:12939"/>
        <dbReference type="Rhea" id="RHEA-COMP:14378"/>
        <dbReference type="ChEBI" id="CHEBI:15378"/>
        <dbReference type="ChEBI" id="CHEBI:24646"/>
        <dbReference type="ChEBI" id="CHEBI:132124"/>
        <dbReference type="ChEBI" id="CHEBI:133980"/>
        <dbReference type="ChEBI" id="CHEBI:139511"/>
    </reaction>
</comment>
<dbReference type="RefSeq" id="WP_266777882.1">
    <property type="nucleotide sequence ID" value="NZ_CP163431.1"/>
</dbReference>
<dbReference type="AlphaFoldDB" id="A0AB39MNJ2"/>
<comment type="similarity">
    <text evidence="1">Belongs to the F420H(2)-dependent quinone reductase family.</text>
</comment>
<protein>
    <submittedName>
        <fullName evidence="3">Nitroreductase family deazaflavin-dependent oxidoreductase</fullName>
    </submittedName>
</protein>
<dbReference type="GO" id="GO:0016491">
    <property type="term" value="F:oxidoreductase activity"/>
    <property type="evidence" value="ECO:0007669"/>
    <property type="project" value="InterPro"/>
</dbReference>
<proteinExistence type="inferred from homology"/>
<dbReference type="InterPro" id="IPR004378">
    <property type="entry name" value="F420H2_quin_Rdtase"/>
</dbReference>
<dbReference type="GO" id="GO:0070967">
    <property type="term" value="F:coenzyme F420 binding"/>
    <property type="evidence" value="ECO:0007669"/>
    <property type="project" value="TreeGrafter"/>
</dbReference>
<reference evidence="3" key="1">
    <citation type="submission" date="2024-07" db="EMBL/GenBank/DDBJ databases">
        <authorList>
            <person name="Yu S.T."/>
        </authorList>
    </citation>
    <scope>NUCLEOTIDE SEQUENCE</scope>
    <source>
        <strain evidence="3">R08</strain>
    </source>
</reference>
<dbReference type="InterPro" id="IPR012349">
    <property type="entry name" value="Split_barrel_FMN-bd"/>
</dbReference>
<dbReference type="PANTHER" id="PTHR39428:SF3">
    <property type="entry name" value="DEAZAFLAVIN-DEPENDENT NITROREDUCTASE"/>
    <property type="match status" value="1"/>
</dbReference>
<accession>A0AB39MNJ2</accession>